<accession>A0A1X4NLY4</accession>
<dbReference type="OrthoDB" id="1679673at2"/>
<gene>
    <name evidence="2" type="ORF">MGEO_07850</name>
</gene>
<dbReference type="EMBL" id="JFKC01000005">
    <property type="protein sequence ID" value="OSQ51376.1"/>
    <property type="molecule type" value="Genomic_DNA"/>
</dbReference>
<protein>
    <recommendedName>
        <fullName evidence="4">Polyphosphate kinase</fullName>
    </recommendedName>
</protein>
<keyword evidence="3" id="KW-1185">Reference proteome</keyword>
<reference evidence="2 3" key="1">
    <citation type="submission" date="2014-03" db="EMBL/GenBank/DDBJ databases">
        <title>The draft genome sequence of Marivita geojedonensis KCTC 23882.</title>
        <authorList>
            <person name="Lai Q."/>
            <person name="Shao Z."/>
        </authorList>
    </citation>
    <scope>NUCLEOTIDE SEQUENCE [LARGE SCALE GENOMIC DNA]</scope>
    <source>
        <strain evidence="2 3">DPG-138</strain>
    </source>
</reference>
<evidence type="ECO:0000313" key="3">
    <source>
        <dbReference type="Proteomes" id="UP000193926"/>
    </source>
</evidence>
<evidence type="ECO:0000313" key="2">
    <source>
        <dbReference type="EMBL" id="OSQ51376.1"/>
    </source>
</evidence>
<dbReference type="Proteomes" id="UP000193926">
    <property type="component" value="Unassembled WGS sequence"/>
</dbReference>
<dbReference type="RefSeq" id="WP_085636180.1">
    <property type="nucleotide sequence ID" value="NZ_JFKC01000005.1"/>
</dbReference>
<feature type="chain" id="PRO_5012236757" description="Polyphosphate kinase" evidence="1">
    <location>
        <begin position="20"/>
        <end position="213"/>
    </location>
</feature>
<proteinExistence type="predicted"/>
<keyword evidence="1" id="KW-0732">Signal</keyword>
<dbReference type="InterPro" id="IPR010412">
    <property type="entry name" value="DUF1007"/>
</dbReference>
<dbReference type="Pfam" id="PF06226">
    <property type="entry name" value="DUF1007"/>
    <property type="match status" value="1"/>
</dbReference>
<evidence type="ECO:0008006" key="4">
    <source>
        <dbReference type="Google" id="ProtNLM"/>
    </source>
</evidence>
<dbReference type="PROSITE" id="PS00018">
    <property type="entry name" value="EF_HAND_1"/>
    <property type="match status" value="1"/>
</dbReference>
<sequence>MRHAAFALVLGLVAAPLGAHPHIFVETALRFEVNEQSEVTGVTVTWTYDDFFTLLILEDYGLDSDGDGRLTEAELDTLFGFDLIEWPEGFEGDLYVYSNGDKIEMPRPRPTGVSVENGFITATHYRDIPATPVEGLEVLQYDPTYYVAYDVTQGVSLTNTACEATVTDPNQAAAQAAVEEELNGGSMEDIFNEMRVGIHFSDTITISCAQPSN</sequence>
<feature type="signal peptide" evidence="1">
    <location>
        <begin position="1"/>
        <end position="19"/>
    </location>
</feature>
<dbReference type="InterPro" id="IPR018247">
    <property type="entry name" value="EF_Hand_1_Ca_BS"/>
</dbReference>
<organism evidence="2 3">
    <name type="scientific">Marivita geojedonensis</name>
    <dbReference type="NCBI Taxonomy" id="1123756"/>
    <lineage>
        <taxon>Bacteria</taxon>
        <taxon>Pseudomonadati</taxon>
        <taxon>Pseudomonadota</taxon>
        <taxon>Alphaproteobacteria</taxon>
        <taxon>Rhodobacterales</taxon>
        <taxon>Roseobacteraceae</taxon>
        <taxon>Marivita</taxon>
    </lineage>
</organism>
<name>A0A1X4NLY4_9RHOB</name>
<comment type="caution">
    <text evidence="2">The sequence shown here is derived from an EMBL/GenBank/DDBJ whole genome shotgun (WGS) entry which is preliminary data.</text>
</comment>
<dbReference type="AlphaFoldDB" id="A0A1X4NLY4"/>
<dbReference type="STRING" id="1123756.MGEO_07850"/>
<evidence type="ECO:0000256" key="1">
    <source>
        <dbReference type="SAM" id="SignalP"/>
    </source>
</evidence>